<evidence type="ECO:0000256" key="13">
    <source>
        <dbReference type="ARBA" id="ARBA00075516"/>
    </source>
</evidence>
<evidence type="ECO:0000259" key="16">
    <source>
        <dbReference type="Pfam" id="PF12589"/>
    </source>
</evidence>
<keyword evidence="7" id="KW-0949">S-adenosyl-L-methionine</keyword>
<evidence type="ECO:0000256" key="10">
    <source>
        <dbReference type="ARBA" id="ARBA00059355"/>
    </source>
</evidence>
<dbReference type="EnsemblMetazoa" id="Aqu2.1.39884_001">
    <property type="protein sequence ID" value="Aqu2.1.39884_001"/>
    <property type="gene ID" value="Aqu2.1.39884"/>
</dbReference>
<name>A0A1X7VIY9_AMPQE</name>
<dbReference type="Gene3D" id="3.40.50.150">
    <property type="entry name" value="Vaccinia Virus protein VP39"/>
    <property type="match status" value="1"/>
</dbReference>
<dbReference type="PANTHER" id="PTHR12734">
    <property type="entry name" value="METHYLTRANSFERASE-RELATED"/>
    <property type="match status" value="1"/>
</dbReference>
<evidence type="ECO:0000256" key="9">
    <source>
        <dbReference type="ARBA" id="ARBA00050374"/>
    </source>
</evidence>
<dbReference type="FunFam" id="3.40.50.150:FF:000017">
    <property type="entry name" value="probable 18S rRNA (Guanine-N(7))-methyltransferase"/>
    <property type="match status" value="1"/>
</dbReference>
<dbReference type="SUPFAM" id="SSF53335">
    <property type="entry name" value="S-adenosyl-L-methionine-dependent methyltransferases"/>
    <property type="match status" value="1"/>
</dbReference>
<organism evidence="18">
    <name type="scientific">Amphimedon queenslandica</name>
    <name type="common">Sponge</name>
    <dbReference type="NCBI Taxonomy" id="400682"/>
    <lineage>
        <taxon>Eukaryota</taxon>
        <taxon>Metazoa</taxon>
        <taxon>Porifera</taxon>
        <taxon>Demospongiae</taxon>
        <taxon>Heteroscleromorpha</taxon>
        <taxon>Haplosclerida</taxon>
        <taxon>Niphatidae</taxon>
        <taxon>Amphimedon</taxon>
    </lineage>
</organism>
<reference evidence="19" key="1">
    <citation type="journal article" date="2010" name="Nature">
        <title>The Amphimedon queenslandica genome and the evolution of animal complexity.</title>
        <authorList>
            <person name="Srivastava M."/>
            <person name="Simakov O."/>
            <person name="Chapman J."/>
            <person name="Fahey B."/>
            <person name="Gauthier M.E."/>
            <person name="Mitros T."/>
            <person name="Richards G.S."/>
            <person name="Conaco C."/>
            <person name="Dacre M."/>
            <person name="Hellsten U."/>
            <person name="Larroux C."/>
            <person name="Putnam N.H."/>
            <person name="Stanke M."/>
            <person name="Adamska M."/>
            <person name="Darling A."/>
            <person name="Degnan S.M."/>
            <person name="Oakley T.H."/>
            <person name="Plachetzki D.C."/>
            <person name="Zhai Y."/>
            <person name="Adamski M."/>
            <person name="Calcino A."/>
            <person name="Cummins S.F."/>
            <person name="Goodstein D.M."/>
            <person name="Harris C."/>
            <person name="Jackson D.J."/>
            <person name="Leys S.P."/>
            <person name="Shu S."/>
            <person name="Woodcroft B.J."/>
            <person name="Vervoort M."/>
            <person name="Kosik K.S."/>
            <person name="Manning G."/>
            <person name="Degnan B.M."/>
            <person name="Rokhsar D.S."/>
        </authorList>
    </citation>
    <scope>NUCLEOTIDE SEQUENCE [LARGE SCALE GENOMIC DNA]</scope>
</reference>
<keyword evidence="8" id="KW-0539">Nucleus</keyword>
<feature type="compositionally biased region" description="Basic and acidic residues" evidence="15">
    <location>
        <begin position="240"/>
        <end position="270"/>
    </location>
</feature>
<evidence type="ECO:0000256" key="7">
    <source>
        <dbReference type="ARBA" id="ARBA00022691"/>
    </source>
</evidence>
<comment type="catalytic activity">
    <reaction evidence="9">
        <text>a guanosine in 18S rRNA + S-adenosyl-L-methionine = an N(7)-methylguanosine in 18S rRNA + S-adenosyl-L-homocysteine</text>
        <dbReference type="Rhea" id="RHEA:54584"/>
        <dbReference type="Rhea" id="RHEA-COMP:13937"/>
        <dbReference type="Rhea" id="RHEA-COMP:13938"/>
        <dbReference type="ChEBI" id="CHEBI:57856"/>
        <dbReference type="ChEBI" id="CHEBI:59789"/>
        <dbReference type="ChEBI" id="CHEBI:74269"/>
        <dbReference type="ChEBI" id="CHEBI:74480"/>
    </reaction>
</comment>
<dbReference type="Pfam" id="PF13649">
    <property type="entry name" value="Methyltransf_25"/>
    <property type="match status" value="1"/>
</dbReference>
<evidence type="ECO:0000256" key="12">
    <source>
        <dbReference type="ARBA" id="ARBA00074415"/>
    </source>
</evidence>
<keyword evidence="4" id="KW-0963">Cytoplasm</keyword>
<dbReference type="eggNOG" id="KOG1541">
    <property type="taxonomic scope" value="Eukaryota"/>
</dbReference>
<evidence type="ECO:0000256" key="5">
    <source>
        <dbReference type="ARBA" id="ARBA00022603"/>
    </source>
</evidence>
<evidence type="ECO:0000256" key="4">
    <source>
        <dbReference type="ARBA" id="ARBA00022490"/>
    </source>
</evidence>
<evidence type="ECO:0000313" key="19">
    <source>
        <dbReference type="Proteomes" id="UP000007879"/>
    </source>
</evidence>
<comment type="similarity">
    <text evidence="3">Belongs to the class I-like SAM-binding methyltransferase superfamily. BUD23/WBSCR22 family.</text>
</comment>
<gene>
    <name evidence="18" type="primary">100637536</name>
</gene>
<evidence type="ECO:0000256" key="14">
    <source>
        <dbReference type="ARBA" id="ARBA00081208"/>
    </source>
</evidence>
<comment type="function">
    <text evidence="10">S-adenosyl-L-methionine-dependent methyltransferase that specifically methylates the N(7) position of a guanine in 18S rRNA. Requires the methyltransferase adapter protein TRM112 for full rRNA methyltransferase activity. Involved in the pre-rRNA processing steps leading to small-subunit rRNA production independently of its RNA-modifying catalytic activity. Important for biogenesis end export of the 40S ribosomal subunit independent on its methyltransferase activity. Locus-specific steroid receptor coactivator. Potentiates transactivation by glucocorticoid (NR3C1), mineralocorticoid (NR3C2), androgen (AR) and progesterone (PGR) receptors. Required for the maintenance of open chromatin at the TSC22D3/GILZ locus to facilitate NR3C1 loading on the response elements. Required for maintenance of dimethylation on histone H3 'Lys-79' (H3K79me2), although direct histone methyltransferase activity is not observed in vitro.</text>
</comment>
<dbReference type="Proteomes" id="UP000007879">
    <property type="component" value="Unassembled WGS sequence"/>
</dbReference>
<feature type="region of interest" description="Disordered" evidence="15">
    <location>
        <begin position="235"/>
        <end position="279"/>
    </location>
</feature>
<keyword evidence="6" id="KW-0808">Transferase</keyword>
<protein>
    <recommendedName>
        <fullName evidence="12">18S rRNA (guanine-N(7))-methyltransferase</fullName>
    </recommendedName>
    <alternativeName>
        <fullName evidence="14">Bud site selection protein 23 homolog</fullName>
    </alternativeName>
    <alternativeName>
        <fullName evidence="13">rRNA methyltransferase and ribosome maturation factor</fullName>
    </alternativeName>
</protein>
<dbReference type="CDD" id="cd02440">
    <property type="entry name" value="AdoMet_MTases"/>
    <property type="match status" value="1"/>
</dbReference>
<dbReference type="AlphaFoldDB" id="A0A1X7VIY9"/>
<dbReference type="GO" id="GO:0016435">
    <property type="term" value="F:rRNA (guanine) methyltransferase activity"/>
    <property type="evidence" value="ECO:0007669"/>
    <property type="project" value="InterPro"/>
</dbReference>
<evidence type="ECO:0000313" key="18">
    <source>
        <dbReference type="EnsemblMetazoa" id="Aqu2.1.39884_001"/>
    </source>
</evidence>
<dbReference type="Pfam" id="PF12589">
    <property type="entry name" value="WBS_methylT"/>
    <property type="match status" value="1"/>
</dbReference>
<keyword evidence="5" id="KW-0489">Methyltransferase</keyword>
<evidence type="ECO:0000256" key="2">
    <source>
        <dbReference type="ARBA" id="ARBA00004496"/>
    </source>
</evidence>
<evidence type="ECO:0000256" key="1">
    <source>
        <dbReference type="ARBA" id="ARBA00004123"/>
    </source>
</evidence>
<accession>A0A1X7VIY9</accession>
<evidence type="ECO:0000256" key="6">
    <source>
        <dbReference type="ARBA" id="ARBA00022679"/>
    </source>
</evidence>
<dbReference type="EnsemblMetazoa" id="XM_003384097.3">
    <property type="protein sequence ID" value="XP_003384145.1"/>
    <property type="gene ID" value="LOC100637536"/>
</dbReference>
<feature type="domain" description="18S rRNA (guanine(1575)-N(7))-methyltransferase Bud23 C-terminal" evidence="16">
    <location>
        <begin position="200"/>
        <end position="277"/>
    </location>
</feature>
<dbReference type="InParanoid" id="A0A1X7VIY9"/>
<dbReference type="InterPro" id="IPR039769">
    <property type="entry name" value="Bud23-like"/>
</dbReference>
<dbReference type="STRING" id="400682.A0A1X7VIY9"/>
<evidence type="ECO:0000256" key="11">
    <source>
        <dbReference type="ARBA" id="ARBA00064164"/>
    </source>
</evidence>
<reference evidence="18" key="2">
    <citation type="submission" date="2017-05" db="UniProtKB">
        <authorList>
            <consortium name="EnsemblMetazoa"/>
        </authorList>
    </citation>
    <scope>IDENTIFICATION</scope>
</reference>
<dbReference type="InterPro" id="IPR022238">
    <property type="entry name" value="Bud23_C"/>
</dbReference>
<sequence length="279" mass="31578">MARPEHKGPPQIFYDEQEARKYSRNSRIIEVQSNMAERAVELLVLPEDSPSFILDIGCGSGLSGQALSEEGHYWIGLDISEPMLKVAQEREVEGDLFLWDMGEGLGFRPGTFDGALSISALQWLCNADCTEHNPVRRLYSFFVSLYSCLARGARAVFQFYPENPDQMELITHQAMRAGFTGGVLIDYPNSSKAKKLYLCLFTGGAPVALPKALGTEDLKSEQNQISFVEARKKLKRRGKDKVPVKSRDWIIAKKERKQRQGKEVRPDSKYTGRKRKPRF</sequence>
<dbReference type="OrthoDB" id="410267at2759"/>
<keyword evidence="19" id="KW-1185">Reference proteome</keyword>
<feature type="domain" description="Methyltransferase" evidence="17">
    <location>
        <begin position="53"/>
        <end position="128"/>
    </location>
</feature>
<evidence type="ECO:0000256" key="15">
    <source>
        <dbReference type="SAM" id="MobiDB-lite"/>
    </source>
</evidence>
<dbReference type="PANTHER" id="PTHR12734:SF0">
    <property type="entry name" value="18S RRNA (GUANINE-N(7))-METHYLTRANSFERASE-RELATED"/>
    <property type="match status" value="1"/>
</dbReference>
<dbReference type="GO" id="GO:0005737">
    <property type="term" value="C:cytoplasm"/>
    <property type="evidence" value="ECO:0007669"/>
    <property type="project" value="UniProtKB-SubCell"/>
</dbReference>
<comment type="subunit">
    <text evidence="11">Heterodimer with TRMT112; this heterodimerization is necessary for the metabolic stability and activity of the catalytic subunit BUD23. Interacts with GRIP1.</text>
</comment>
<evidence type="ECO:0000256" key="8">
    <source>
        <dbReference type="ARBA" id="ARBA00023242"/>
    </source>
</evidence>
<evidence type="ECO:0000259" key="17">
    <source>
        <dbReference type="Pfam" id="PF13649"/>
    </source>
</evidence>
<dbReference type="KEGG" id="aqu:100637536"/>
<dbReference type="InterPro" id="IPR029063">
    <property type="entry name" value="SAM-dependent_MTases_sf"/>
</dbReference>
<dbReference type="InterPro" id="IPR041698">
    <property type="entry name" value="Methyltransf_25"/>
</dbReference>
<evidence type="ECO:0000256" key="3">
    <source>
        <dbReference type="ARBA" id="ARBA00005547"/>
    </source>
</evidence>
<proteinExistence type="inferred from homology"/>
<dbReference type="GO" id="GO:0005730">
    <property type="term" value="C:nucleolus"/>
    <property type="evidence" value="ECO:0007669"/>
    <property type="project" value="UniProtKB-ARBA"/>
</dbReference>
<dbReference type="GO" id="GO:0070476">
    <property type="term" value="P:rRNA (guanine-N7)-methylation"/>
    <property type="evidence" value="ECO:0007669"/>
    <property type="project" value="InterPro"/>
</dbReference>
<comment type="subcellular location">
    <subcellularLocation>
        <location evidence="2">Cytoplasm</location>
    </subcellularLocation>
    <subcellularLocation>
        <location evidence="1">Nucleus</location>
    </subcellularLocation>
</comment>